<dbReference type="EMBL" id="FOMI01000003">
    <property type="protein sequence ID" value="SFD03209.1"/>
    <property type="molecule type" value="Genomic_DNA"/>
</dbReference>
<dbReference type="STRING" id="870482.SAMN04487987_10363"/>
<organism evidence="1 2">
    <name type="scientific">Algibacter pectinivorans</name>
    <dbReference type="NCBI Taxonomy" id="870482"/>
    <lineage>
        <taxon>Bacteria</taxon>
        <taxon>Pseudomonadati</taxon>
        <taxon>Bacteroidota</taxon>
        <taxon>Flavobacteriia</taxon>
        <taxon>Flavobacteriales</taxon>
        <taxon>Flavobacteriaceae</taxon>
        <taxon>Algibacter</taxon>
    </lineage>
</organism>
<gene>
    <name evidence="1" type="ORF">SAMN04487987_10363</name>
</gene>
<protein>
    <recommendedName>
        <fullName evidence="3">Uracil DNA glycosylase superfamily protein</fullName>
    </recommendedName>
</protein>
<name>A0A1I1P057_9FLAO</name>
<sequence>MTTKIKEFYIQDLFENELNKIWNDELFSELNVIERGYGVHNNVIENQLLFIGINPSFAKGSVNGNFFASINQKGQNNWGISYPYFKKFVEIAENTNLLWSDIDLLFFRETQQKYISKIEKTEIGKKFISRQLDISKEVILKAKPKVIVICNTKARDLLKDKKINNKIEFVFEFCEKLGTEKIIKPTELKGTPVFFTSMLTGQRALDKGSFRRLIWHINKVAMS</sequence>
<dbReference type="RefSeq" id="WP_092850028.1">
    <property type="nucleotide sequence ID" value="NZ_FOMI01000003.1"/>
</dbReference>
<proteinExistence type="predicted"/>
<evidence type="ECO:0008006" key="3">
    <source>
        <dbReference type="Google" id="ProtNLM"/>
    </source>
</evidence>
<dbReference type="Proteomes" id="UP000199439">
    <property type="component" value="Unassembled WGS sequence"/>
</dbReference>
<dbReference type="AlphaFoldDB" id="A0A1I1P057"/>
<accession>A0A1I1P057</accession>
<evidence type="ECO:0000313" key="2">
    <source>
        <dbReference type="Proteomes" id="UP000199439"/>
    </source>
</evidence>
<reference evidence="2" key="1">
    <citation type="submission" date="2016-10" db="EMBL/GenBank/DDBJ databases">
        <authorList>
            <person name="Varghese N."/>
            <person name="Submissions S."/>
        </authorList>
    </citation>
    <scope>NUCLEOTIDE SEQUENCE [LARGE SCALE GENOMIC DNA]</scope>
    <source>
        <strain evidence="2">DSM 25730</strain>
    </source>
</reference>
<evidence type="ECO:0000313" key="1">
    <source>
        <dbReference type="EMBL" id="SFD03209.1"/>
    </source>
</evidence>
<keyword evidence="2" id="KW-1185">Reference proteome</keyword>
<dbReference type="OrthoDB" id="950327at2"/>